<proteinExistence type="predicted"/>
<evidence type="ECO:0000259" key="1">
    <source>
        <dbReference type="Pfam" id="PF24564"/>
    </source>
</evidence>
<evidence type="ECO:0000313" key="3">
    <source>
        <dbReference type="Proteomes" id="UP001160390"/>
    </source>
</evidence>
<protein>
    <recommendedName>
        <fullName evidence="1">DUF7605 domain-containing protein</fullName>
    </recommendedName>
</protein>
<accession>A0AA35QCI2</accession>
<keyword evidence="3" id="KW-1185">Reference proteome</keyword>
<sequence length="112" mass="12343">MTPAYRLANSQMGTGMAARQKAAVRGHITGGILFPNIIIAVSNDVNSVVAETKLRLKGDVEPVFITLEENVKMALKSARQRCSNTDRLQNSALSEFERKLKTLKEDIEALEL</sequence>
<dbReference type="Proteomes" id="UP001160390">
    <property type="component" value="Unassembled WGS sequence"/>
</dbReference>
<organism evidence="2 3">
    <name type="scientific">Clonostachys chloroleuca</name>
    <dbReference type="NCBI Taxonomy" id="1926264"/>
    <lineage>
        <taxon>Eukaryota</taxon>
        <taxon>Fungi</taxon>
        <taxon>Dikarya</taxon>
        <taxon>Ascomycota</taxon>
        <taxon>Pezizomycotina</taxon>
        <taxon>Sordariomycetes</taxon>
        <taxon>Hypocreomycetidae</taxon>
        <taxon>Hypocreales</taxon>
        <taxon>Bionectriaceae</taxon>
        <taxon>Clonostachys</taxon>
    </lineage>
</organism>
<dbReference type="InterPro" id="IPR056024">
    <property type="entry name" value="DUF7605"/>
</dbReference>
<dbReference type="Pfam" id="PF24564">
    <property type="entry name" value="DUF7605"/>
    <property type="match status" value="1"/>
</dbReference>
<name>A0AA35QCI2_9HYPO</name>
<reference evidence="2" key="1">
    <citation type="submission" date="2023-01" db="EMBL/GenBank/DDBJ databases">
        <authorList>
            <person name="Piombo E."/>
        </authorList>
    </citation>
    <scope>NUCLEOTIDE SEQUENCE</scope>
</reference>
<gene>
    <name evidence="2" type="ORF">CCHLO57077_00016848</name>
</gene>
<feature type="domain" description="DUF7605" evidence="1">
    <location>
        <begin position="1"/>
        <end position="34"/>
    </location>
</feature>
<comment type="caution">
    <text evidence="2">The sequence shown here is derived from an EMBL/GenBank/DDBJ whole genome shotgun (WGS) entry which is preliminary data.</text>
</comment>
<dbReference type="AlphaFoldDB" id="A0AA35QCI2"/>
<evidence type="ECO:0000313" key="2">
    <source>
        <dbReference type="EMBL" id="CAI6099495.1"/>
    </source>
</evidence>
<dbReference type="EMBL" id="CABFNP030001320">
    <property type="protein sequence ID" value="CAI6099495.1"/>
    <property type="molecule type" value="Genomic_DNA"/>
</dbReference>